<dbReference type="EMBL" id="JAIWYP010000006">
    <property type="protein sequence ID" value="KAH3806749.1"/>
    <property type="molecule type" value="Genomic_DNA"/>
</dbReference>
<proteinExistence type="predicted"/>
<accession>A0A9D4JEC1</accession>
<reference evidence="1" key="2">
    <citation type="submission" date="2020-11" db="EMBL/GenBank/DDBJ databases">
        <authorList>
            <person name="McCartney M.A."/>
            <person name="Auch B."/>
            <person name="Kono T."/>
            <person name="Mallez S."/>
            <person name="Becker A."/>
            <person name="Gohl D.M."/>
            <person name="Silverstein K.A.T."/>
            <person name="Koren S."/>
            <person name="Bechman K.B."/>
            <person name="Herman A."/>
            <person name="Abrahante J.E."/>
            <person name="Garbe J."/>
        </authorList>
    </citation>
    <scope>NUCLEOTIDE SEQUENCE</scope>
    <source>
        <strain evidence="1">Duluth1</strain>
        <tissue evidence="1">Whole animal</tissue>
    </source>
</reference>
<organism evidence="1 2">
    <name type="scientific">Dreissena polymorpha</name>
    <name type="common">Zebra mussel</name>
    <name type="synonym">Mytilus polymorpha</name>
    <dbReference type="NCBI Taxonomy" id="45954"/>
    <lineage>
        <taxon>Eukaryota</taxon>
        <taxon>Metazoa</taxon>
        <taxon>Spiralia</taxon>
        <taxon>Lophotrochozoa</taxon>
        <taxon>Mollusca</taxon>
        <taxon>Bivalvia</taxon>
        <taxon>Autobranchia</taxon>
        <taxon>Heteroconchia</taxon>
        <taxon>Euheterodonta</taxon>
        <taxon>Imparidentia</taxon>
        <taxon>Neoheterodontei</taxon>
        <taxon>Myida</taxon>
        <taxon>Dreissenoidea</taxon>
        <taxon>Dreissenidae</taxon>
        <taxon>Dreissena</taxon>
    </lineage>
</organism>
<evidence type="ECO:0000313" key="1">
    <source>
        <dbReference type="EMBL" id="KAH3806749.1"/>
    </source>
</evidence>
<name>A0A9D4JEC1_DREPO</name>
<keyword evidence="2" id="KW-1185">Reference proteome</keyword>
<dbReference type="Proteomes" id="UP000828390">
    <property type="component" value="Unassembled WGS sequence"/>
</dbReference>
<dbReference type="AlphaFoldDB" id="A0A9D4JEC1"/>
<sequence length="72" mass="7567">MRTGVLVIVRAGGHAGMQPGGRADGKAGGWSGGSKPVIAGMLRTKEDKVMNGIDFRVSIKDVCYISFVVMQT</sequence>
<protein>
    <submittedName>
        <fullName evidence="1">Uncharacterized protein</fullName>
    </submittedName>
</protein>
<gene>
    <name evidence="1" type="ORF">DPMN_135073</name>
</gene>
<comment type="caution">
    <text evidence="1">The sequence shown here is derived from an EMBL/GenBank/DDBJ whole genome shotgun (WGS) entry which is preliminary data.</text>
</comment>
<reference evidence="1" key="1">
    <citation type="journal article" date="2019" name="bioRxiv">
        <title>The Genome of the Zebra Mussel, Dreissena polymorpha: A Resource for Invasive Species Research.</title>
        <authorList>
            <person name="McCartney M.A."/>
            <person name="Auch B."/>
            <person name="Kono T."/>
            <person name="Mallez S."/>
            <person name="Zhang Y."/>
            <person name="Obille A."/>
            <person name="Becker A."/>
            <person name="Abrahante J.E."/>
            <person name="Garbe J."/>
            <person name="Badalamenti J.P."/>
            <person name="Herman A."/>
            <person name="Mangelson H."/>
            <person name="Liachko I."/>
            <person name="Sullivan S."/>
            <person name="Sone E.D."/>
            <person name="Koren S."/>
            <person name="Silverstein K.A.T."/>
            <person name="Beckman K.B."/>
            <person name="Gohl D.M."/>
        </authorList>
    </citation>
    <scope>NUCLEOTIDE SEQUENCE</scope>
    <source>
        <strain evidence="1">Duluth1</strain>
        <tissue evidence="1">Whole animal</tissue>
    </source>
</reference>
<evidence type="ECO:0000313" key="2">
    <source>
        <dbReference type="Proteomes" id="UP000828390"/>
    </source>
</evidence>